<dbReference type="InterPro" id="IPR016156">
    <property type="entry name" value="FAD/NAD-linked_Rdtase_dimer_sf"/>
</dbReference>
<dbReference type="SUPFAM" id="SSF51905">
    <property type="entry name" value="FAD/NAD(P)-binding domain"/>
    <property type="match status" value="1"/>
</dbReference>
<protein>
    <submittedName>
        <fullName evidence="10">FAD-dependent oxidoreductase</fullName>
    </submittedName>
</protein>
<feature type="domain" description="Pyridine nucleotide-disulphide oxidoreductase dimerisation" evidence="8">
    <location>
        <begin position="333"/>
        <end position="434"/>
    </location>
</feature>
<dbReference type="PANTHER" id="PTHR43429:SF1">
    <property type="entry name" value="NAD(P)H SULFUR OXIDOREDUCTASE (COA-DEPENDENT)"/>
    <property type="match status" value="1"/>
</dbReference>
<evidence type="ECO:0000256" key="3">
    <source>
        <dbReference type="ARBA" id="ARBA00022630"/>
    </source>
</evidence>
<name>A0A4P6YV60_9LACO</name>
<evidence type="ECO:0000256" key="7">
    <source>
        <dbReference type="ARBA" id="ARBA00023284"/>
    </source>
</evidence>
<evidence type="ECO:0000256" key="5">
    <source>
        <dbReference type="ARBA" id="ARBA00023002"/>
    </source>
</evidence>
<dbReference type="InterPro" id="IPR050260">
    <property type="entry name" value="FAD-bd_OxRdtase"/>
</dbReference>
<evidence type="ECO:0000256" key="1">
    <source>
        <dbReference type="ARBA" id="ARBA00001974"/>
    </source>
</evidence>
<keyword evidence="5" id="KW-0560">Oxidoreductase</keyword>
<evidence type="ECO:0000313" key="11">
    <source>
        <dbReference type="Proteomes" id="UP000292886"/>
    </source>
</evidence>
<keyword evidence="6" id="KW-0558">Oxidation</keyword>
<evidence type="ECO:0000259" key="9">
    <source>
        <dbReference type="Pfam" id="PF07992"/>
    </source>
</evidence>
<comment type="cofactor">
    <cofactor evidence="1">
        <name>FAD</name>
        <dbReference type="ChEBI" id="CHEBI:57692"/>
    </cofactor>
</comment>
<dbReference type="InterPro" id="IPR023753">
    <property type="entry name" value="FAD/NAD-binding_dom"/>
</dbReference>
<dbReference type="RefSeq" id="WP_133363765.1">
    <property type="nucleotide sequence ID" value="NZ_CP037940.1"/>
</dbReference>
<dbReference type="EMBL" id="CP037940">
    <property type="protein sequence ID" value="QBO36688.1"/>
    <property type="molecule type" value="Genomic_DNA"/>
</dbReference>
<feature type="domain" description="FAD/NAD(P)-binding" evidence="9">
    <location>
        <begin position="1"/>
        <end position="291"/>
    </location>
</feature>
<dbReference type="OrthoDB" id="9802028at2"/>
<dbReference type="PRINTS" id="PR00411">
    <property type="entry name" value="PNDRDTASEI"/>
</dbReference>
<dbReference type="AlphaFoldDB" id="A0A4P6YV60"/>
<proteinExistence type="inferred from homology"/>
<evidence type="ECO:0000313" key="10">
    <source>
        <dbReference type="EMBL" id="QBO36688.1"/>
    </source>
</evidence>
<dbReference type="Gene3D" id="3.50.50.60">
    <property type="entry name" value="FAD/NAD(P)-binding domain"/>
    <property type="match status" value="2"/>
</dbReference>
<evidence type="ECO:0000256" key="4">
    <source>
        <dbReference type="ARBA" id="ARBA00022827"/>
    </source>
</evidence>
<dbReference type="PRINTS" id="PR00368">
    <property type="entry name" value="FADPNR"/>
</dbReference>
<sequence length="453" mass="49570">MKVVIVGASHGGHEAAVELLDKYTDMDVTIYEQGDFVSFMSCGMQLFLEDKVTGVDDVRNFRPDKIEAKGGKVLSRHQVTAIDLHKKTVSVKNLVSGDTFIDTYDKLILSSGVNPATLPIKGNELDNIYLMRGRDWALKLREKLHNPLVKNVVVIGTGYIGVEAAEVFRQAGKHVVMLDLIKHPLGIYLDTELTKLIEEDLVKHGIELGMEATITEFVGDTEVSSVKTSTQEYPADLVIVAAGVKPNTDWLRGVIKVTDRGNIATDEYLRTSNKDIYALGDAILPLNMAAQMHGGPVALASATRREAQYVANHITETIPSRPFAGVLGSSALSVFDYKFASTGLNETTAERFEIEVQGSFYEDTLRPSFVKNDGNVKAYVKLIYAPATHKILGGQVMSTYDITAHANTIALAIKGGMTLEDLAEADFFFQPGFDRQWSLLNLAAKHALGEAAF</sequence>
<dbReference type="Pfam" id="PF07992">
    <property type="entry name" value="Pyr_redox_2"/>
    <property type="match status" value="1"/>
</dbReference>
<reference evidence="11" key="1">
    <citation type="submission" date="2019-03" db="EMBL/GenBank/DDBJ databases">
        <title>Weissella sp. 26KH-42 Genome sequencing.</title>
        <authorList>
            <person name="Heo J."/>
            <person name="Kim S.-J."/>
            <person name="Kim J.-S."/>
            <person name="Hong S.-B."/>
            <person name="Kwon S.-W."/>
        </authorList>
    </citation>
    <scope>NUCLEOTIDE SEQUENCE [LARGE SCALE GENOMIC DNA]</scope>
    <source>
        <strain evidence="11">26KH-42</strain>
    </source>
</reference>
<comment type="similarity">
    <text evidence="2">Belongs to the class-III pyridine nucleotide-disulfide oxidoreductase family.</text>
</comment>
<evidence type="ECO:0000256" key="2">
    <source>
        <dbReference type="ARBA" id="ARBA00009130"/>
    </source>
</evidence>
<dbReference type="Pfam" id="PF02852">
    <property type="entry name" value="Pyr_redox_dim"/>
    <property type="match status" value="1"/>
</dbReference>
<dbReference type="PANTHER" id="PTHR43429">
    <property type="entry name" value="PYRIDINE NUCLEOTIDE-DISULFIDE OXIDOREDUCTASE DOMAIN-CONTAINING"/>
    <property type="match status" value="1"/>
</dbReference>
<evidence type="ECO:0000256" key="6">
    <source>
        <dbReference type="ARBA" id="ARBA00023097"/>
    </source>
</evidence>
<dbReference type="InterPro" id="IPR004099">
    <property type="entry name" value="Pyr_nucl-diS_OxRdtase_dimer"/>
</dbReference>
<dbReference type="Proteomes" id="UP000292886">
    <property type="component" value="Chromosome"/>
</dbReference>
<keyword evidence="4" id="KW-0274">FAD</keyword>
<dbReference type="Gene3D" id="3.30.390.30">
    <property type="match status" value="1"/>
</dbReference>
<dbReference type="SUPFAM" id="SSF55424">
    <property type="entry name" value="FAD/NAD-linked reductases, dimerisation (C-terminal) domain"/>
    <property type="match status" value="1"/>
</dbReference>
<evidence type="ECO:0000259" key="8">
    <source>
        <dbReference type="Pfam" id="PF02852"/>
    </source>
</evidence>
<organism evidence="10 11">
    <name type="scientific">Periweissella cryptocerci</name>
    <dbReference type="NCBI Taxonomy" id="2506420"/>
    <lineage>
        <taxon>Bacteria</taxon>
        <taxon>Bacillati</taxon>
        <taxon>Bacillota</taxon>
        <taxon>Bacilli</taxon>
        <taxon>Lactobacillales</taxon>
        <taxon>Lactobacillaceae</taxon>
        <taxon>Periweissella</taxon>
    </lineage>
</organism>
<keyword evidence="3" id="KW-0285">Flavoprotein</keyword>
<keyword evidence="7" id="KW-0676">Redox-active center</keyword>
<accession>A0A4P6YV60</accession>
<dbReference type="InterPro" id="IPR036188">
    <property type="entry name" value="FAD/NAD-bd_sf"/>
</dbReference>
<keyword evidence="11" id="KW-1185">Reference proteome</keyword>
<dbReference type="GO" id="GO:0016491">
    <property type="term" value="F:oxidoreductase activity"/>
    <property type="evidence" value="ECO:0007669"/>
    <property type="project" value="UniProtKB-KW"/>
</dbReference>
<gene>
    <name evidence="10" type="ORF">EQG49_09560</name>
</gene>
<dbReference type="KEGG" id="wei:EQG49_09560"/>